<dbReference type="Gene3D" id="3.40.190.10">
    <property type="entry name" value="Periplasmic binding protein-like II"/>
    <property type="match status" value="1"/>
</dbReference>
<comment type="caution">
    <text evidence="2">The sequence shown here is derived from an EMBL/GenBank/DDBJ whole genome shotgun (WGS) entry which is preliminary data.</text>
</comment>
<dbReference type="InterPro" id="IPR005119">
    <property type="entry name" value="LysR_subst-bd"/>
</dbReference>
<accession>K1TPF9</accession>
<dbReference type="Pfam" id="PF03466">
    <property type="entry name" value="LysR_substrate"/>
    <property type="match status" value="1"/>
</dbReference>
<feature type="domain" description="LysR substrate-binding" evidence="1">
    <location>
        <begin position="10"/>
        <end position="45"/>
    </location>
</feature>
<dbReference type="EMBL" id="AJWY01008458">
    <property type="protein sequence ID" value="EKC61156.1"/>
    <property type="molecule type" value="Genomic_DNA"/>
</dbReference>
<reference evidence="2" key="1">
    <citation type="journal article" date="2013" name="Environ. Microbiol.">
        <title>Microbiota from the distal guts of lean and obese adolescents exhibit partial functional redundancy besides clear differences in community structure.</title>
        <authorList>
            <person name="Ferrer M."/>
            <person name="Ruiz A."/>
            <person name="Lanza F."/>
            <person name="Haange S.B."/>
            <person name="Oberbach A."/>
            <person name="Till H."/>
            <person name="Bargiela R."/>
            <person name="Campoy C."/>
            <person name="Segura M.T."/>
            <person name="Richter M."/>
            <person name="von Bergen M."/>
            <person name="Seifert J."/>
            <person name="Suarez A."/>
        </authorList>
    </citation>
    <scope>NUCLEOTIDE SEQUENCE</scope>
</reference>
<gene>
    <name evidence="2" type="ORF">LEA_12493</name>
</gene>
<dbReference type="SUPFAM" id="SSF53850">
    <property type="entry name" value="Periplasmic binding protein-like II"/>
    <property type="match status" value="1"/>
</dbReference>
<organism evidence="2">
    <name type="scientific">human gut metagenome</name>
    <dbReference type="NCBI Taxonomy" id="408170"/>
    <lineage>
        <taxon>unclassified sequences</taxon>
        <taxon>metagenomes</taxon>
        <taxon>organismal metagenomes</taxon>
    </lineage>
</organism>
<evidence type="ECO:0000259" key="1">
    <source>
        <dbReference type="Pfam" id="PF03466"/>
    </source>
</evidence>
<dbReference type="AlphaFoldDB" id="K1TPF9"/>
<proteinExistence type="predicted"/>
<evidence type="ECO:0000313" key="2">
    <source>
        <dbReference type="EMBL" id="EKC61156.1"/>
    </source>
</evidence>
<name>K1TPF9_9ZZZZ</name>
<sequence length="80" mass="8733">MPVSARILHGLQSGHIRIGTFSSVATHWLPYILQAFSRDYPGIDYERAARPGAYFGRDEPVPALSGLAECAGSPRRLHGI</sequence>
<protein>
    <submittedName>
        <fullName evidence="2">Protein containing LysR, substrate-binding domain protein</fullName>
    </submittedName>
</protein>